<dbReference type="RefSeq" id="WP_144306308.1">
    <property type="nucleotide sequence ID" value="NZ_CP039543.1"/>
</dbReference>
<keyword evidence="5 10" id="KW-0169">Cobalamin biosynthesis</keyword>
<evidence type="ECO:0000256" key="4">
    <source>
        <dbReference type="ARBA" id="ARBA00015486"/>
    </source>
</evidence>
<dbReference type="NCBIfam" id="TIGR03160">
    <property type="entry name" value="cobT_DBIPRT"/>
    <property type="match status" value="1"/>
</dbReference>
<dbReference type="EC" id="2.4.2.21" evidence="3 10"/>
<evidence type="ECO:0000256" key="6">
    <source>
        <dbReference type="ARBA" id="ARBA00022676"/>
    </source>
</evidence>
<comment type="catalytic activity">
    <reaction evidence="9 10">
        <text>5,6-dimethylbenzimidazole + nicotinate beta-D-ribonucleotide = alpha-ribazole 5'-phosphate + nicotinate + H(+)</text>
        <dbReference type="Rhea" id="RHEA:11196"/>
        <dbReference type="ChEBI" id="CHEBI:15378"/>
        <dbReference type="ChEBI" id="CHEBI:15890"/>
        <dbReference type="ChEBI" id="CHEBI:32544"/>
        <dbReference type="ChEBI" id="CHEBI:57502"/>
        <dbReference type="ChEBI" id="CHEBI:57918"/>
        <dbReference type="EC" id="2.4.2.21"/>
    </reaction>
</comment>
<evidence type="ECO:0000256" key="7">
    <source>
        <dbReference type="ARBA" id="ARBA00022679"/>
    </source>
</evidence>
<evidence type="ECO:0000256" key="5">
    <source>
        <dbReference type="ARBA" id="ARBA00022573"/>
    </source>
</evidence>
<evidence type="ECO:0000313" key="13">
    <source>
        <dbReference type="Proteomes" id="UP000434052"/>
    </source>
</evidence>
<reference evidence="12 13" key="1">
    <citation type="submission" date="2018-06" db="EMBL/GenBank/DDBJ databases">
        <title>Complete genome of Desulfovibrio marinus P48SEP.</title>
        <authorList>
            <person name="Crispim J.S."/>
            <person name="Vidigal P.M.P."/>
            <person name="Silva L.C.F."/>
            <person name="Araujo L.C."/>
            <person name="Laguardia C.N."/>
            <person name="Dias R.S."/>
            <person name="Sousa M.P."/>
            <person name="Paula S.O."/>
            <person name="Silva C."/>
        </authorList>
    </citation>
    <scope>NUCLEOTIDE SEQUENCE [LARGE SCALE GENOMIC DNA]</scope>
    <source>
        <strain evidence="12 13">P48SEP</strain>
    </source>
</reference>
<evidence type="ECO:0000256" key="9">
    <source>
        <dbReference type="ARBA" id="ARBA00047340"/>
    </source>
</evidence>
<dbReference type="InterPro" id="IPR003200">
    <property type="entry name" value="Nict_dMeBzImd_PRibTrfase"/>
</dbReference>
<dbReference type="NCBIfam" id="NF000996">
    <property type="entry name" value="PRK00105.1"/>
    <property type="match status" value="1"/>
</dbReference>
<sequence>MASQKPAYQQAAARIQPPESALYEAARRHLDNLTKPPGSLGRLEDLAAQLYAVGGGKTPMAVDPARIYTIAGDHGVASPDGPGVSPFPQDVTRQMVMNFLQGGAGVNAIAGSVGAQHRVVDAGCLGGPFPEHPNLIQRRVADGTANFLEGPAMSLEQCEAALDLGVELANEAAAEGVRTLMTGEMGIGNTTPSTALYCAYHGLDPVRMTGPGAGLDANGVSRKAQVVRQALEKHADVVASQNPVAILAALGGYEIAALAGLIIGGAANGQLTVVDGFISTAALCAAARIAPDVRFFVMVAHASAEPGHRGAVESLGLEPLLHLGMRLGEGTGAALALPLYRAAAAVFEQMATFDSAGVSRS</sequence>
<evidence type="ECO:0000256" key="3">
    <source>
        <dbReference type="ARBA" id="ARBA00011991"/>
    </source>
</evidence>
<keyword evidence="14" id="KW-1185">Reference proteome</keyword>
<dbReference type="HAMAP" id="MF_00230">
    <property type="entry name" value="CobT"/>
    <property type="match status" value="1"/>
</dbReference>
<protein>
    <recommendedName>
        <fullName evidence="4 10">Nicotinate-nucleotide--dimethylbenzimidazole phosphoribosyltransferase</fullName>
        <shortName evidence="10">NN:DBI PRT</shortName>
        <ecNumber evidence="3 10">2.4.2.21</ecNumber>
    </recommendedName>
    <alternativeName>
        <fullName evidence="8 10">N(1)-alpha-phosphoribosyltransferase</fullName>
    </alternativeName>
</protein>
<feature type="active site" description="Proton acceptor" evidence="10">
    <location>
        <position position="329"/>
    </location>
</feature>
<dbReference type="CDD" id="cd02439">
    <property type="entry name" value="DMB-PRT_CobT"/>
    <property type="match status" value="1"/>
</dbReference>
<comment type="pathway">
    <text evidence="1 10">Nucleoside biosynthesis; alpha-ribazole biosynthesis; alpha-ribazole from 5,6-dimethylbenzimidazole: step 1/2.</text>
</comment>
<dbReference type="PANTHER" id="PTHR43463">
    <property type="entry name" value="NICOTINATE-NUCLEOTIDE--DIMETHYLBENZIMIDAZOLE PHOSPHORIBOSYLTRANSFERASE"/>
    <property type="match status" value="1"/>
</dbReference>
<dbReference type="UniPathway" id="UPA00061">
    <property type="reaction ID" value="UER00516"/>
</dbReference>
<dbReference type="InterPro" id="IPR017846">
    <property type="entry name" value="Nict_dMeBzImd_PRibTrfase_bact"/>
</dbReference>
<dbReference type="Proteomes" id="UP000434052">
    <property type="component" value="Unassembled WGS sequence"/>
</dbReference>
<evidence type="ECO:0000313" key="12">
    <source>
        <dbReference type="EMBL" id="TVM32297.1"/>
    </source>
</evidence>
<evidence type="ECO:0000313" key="14">
    <source>
        <dbReference type="Proteomes" id="UP000503251"/>
    </source>
</evidence>
<evidence type="ECO:0000256" key="8">
    <source>
        <dbReference type="ARBA" id="ARBA00030686"/>
    </source>
</evidence>
<dbReference type="EMBL" id="QMIF01000011">
    <property type="protein sequence ID" value="TVM32297.1"/>
    <property type="molecule type" value="Genomic_DNA"/>
</dbReference>
<evidence type="ECO:0000256" key="1">
    <source>
        <dbReference type="ARBA" id="ARBA00005049"/>
    </source>
</evidence>
<name>A0A6P1ZD86_9BACT</name>
<accession>A0A6P1ZD86</accession>
<dbReference type="Gene3D" id="1.10.1610.10">
    <property type="match status" value="1"/>
</dbReference>
<evidence type="ECO:0000256" key="2">
    <source>
        <dbReference type="ARBA" id="ARBA00007110"/>
    </source>
</evidence>
<keyword evidence="6 10" id="KW-0328">Glycosyltransferase</keyword>
<dbReference type="EMBL" id="CP039543">
    <property type="protein sequence ID" value="QJT10348.1"/>
    <property type="molecule type" value="Genomic_DNA"/>
</dbReference>
<dbReference type="Proteomes" id="UP000503251">
    <property type="component" value="Chromosome"/>
</dbReference>
<proteinExistence type="inferred from homology"/>
<reference evidence="11 14" key="2">
    <citation type="submission" date="2019-04" db="EMBL/GenBank/DDBJ databases">
        <title>Isolation and culture of sulfate reducing bacteria from the cold seep of the South China Sea.</title>
        <authorList>
            <person name="Sun C."/>
            <person name="Liu R."/>
        </authorList>
    </citation>
    <scope>NUCLEOTIDE SEQUENCE [LARGE SCALE GENOMIC DNA]</scope>
    <source>
        <strain evidence="11 14">CS1</strain>
    </source>
</reference>
<comment type="function">
    <text evidence="10">Catalyzes the synthesis of alpha-ribazole-5'-phosphate from nicotinate mononucleotide (NAMN) and 5,6-dimethylbenzimidazole (DMB).</text>
</comment>
<dbReference type="FunFam" id="3.40.50.10210:FF:000001">
    <property type="entry name" value="Nicotinate-nucleotide--dimethylbenzimidazole phosphoribosyltransferase"/>
    <property type="match status" value="1"/>
</dbReference>
<dbReference type="SUPFAM" id="SSF52733">
    <property type="entry name" value="Nicotinate mononucleotide:5,6-dimethylbenzimidazole phosphoribosyltransferase (CobT)"/>
    <property type="match status" value="1"/>
</dbReference>
<evidence type="ECO:0000313" key="11">
    <source>
        <dbReference type="EMBL" id="QJT10348.1"/>
    </source>
</evidence>
<dbReference type="InterPro" id="IPR023195">
    <property type="entry name" value="Nict_dMeBzImd_PRibTrfase_N"/>
</dbReference>
<evidence type="ECO:0000256" key="10">
    <source>
        <dbReference type="HAMAP-Rule" id="MF_00230"/>
    </source>
</evidence>
<dbReference type="AlphaFoldDB" id="A0A6P1ZD86"/>
<comment type="similarity">
    <text evidence="2 10">Belongs to the CobT family.</text>
</comment>
<dbReference type="InterPro" id="IPR036087">
    <property type="entry name" value="Nict_dMeBzImd_PRibTrfase_sf"/>
</dbReference>
<dbReference type="GO" id="GO:0008939">
    <property type="term" value="F:nicotinate-nucleotide-dimethylbenzimidazole phosphoribosyltransferase activity"/>
    <property type="evidence" value="ECO:0007669"/>
    <property type="project" value="UniProtKB-UniRule"/>
</dbReference>
<keyword evidence="7 10" id="KW-0808">Transferase</keyword>
<gene>
    <name evidence="10 12" type="primary">cobT</name>
    <name evidence="12" type="ORF">DQK91_15560</name>
    <name evidence="11" type="ORF">E8L03_16045</name>
</gene>
<dbReference type="PANTHER" id="PTHR43463:SF1">
    <property type="entry name" value="NICOTINATE-NUCLEOTIDE--DIMETHYLBENZIMIDAZOLE PHOSPHORIBOSYLTRANSFERASE"/>
    <property type="match status" value="1"/>
</dbReference>
<dbReference type="GO" id="GO:0009236">
    <property type="term" value="P:cobalamin biosynthetic process"/>
    <property type="evidence" value="ECO:0007669"/>
    <property type="project" value="UniProtKB-UniRule"/>
</dbReference>
<dbReference type="Pfam" id="PF02277">
    <property type="entry name" value="DBI_PRT"/>
    <property type="match status" value="1"/>
</dbReference>
<dbReference type="Gene3D" id="3.40.50.10210">
    <property type="match status" value="1"/>
</dbReference>
<dbReference type="OrthoDB" id="9781491at2"/>
<organism evidence="12 13">
    <name type="scientific">Oceanidesulfovibrio marinus</name>
    <dbReference type="NCBI Taxonomy" id="370038"/>
    <lineage>
        <taxon>Bacteria</taxon>
        <taxon>Pseudomonadati</taxon>
        <taxon>Thermodesulfobacteriota</taxon>
        <taxon>Desulfovibrionia</taxon>
        <taxon>Desulfovibrionales</taxon>
        <taxon>Desulfovibrionaceae</taxon>
        <taxon>Oceanidesulfovibrio</taxon>
    </lineage>
</organism>